<reference evidence="1 2" key="1">
    <citation type="submission" date="2020-07" db="EMBL/GenBank/DDBJ databases">
        <title>Facklamia lactis sp. nov., isolated from raw milk.</title>
        <authorList>
            <person name="Doll E.V."/>
            <person name="Huptas C."/>
            <person name="Staib L."/>
            <person name="Wenning M."/>
            <person name="Scherer S."/>
        </authorList>
    </citation>
    <scope>NUCLEOTIDE SEQUENCE [LARGE SCALE GENOMIC DNA]</scope>
    <source>
        <strain evidence="1 2">DSM 111018</strain>
    </source>
</reference>
<gene>
    <name evidence="1" type="ORF">HZY91_03745</name>
</gene>
<dbReference type="Proteomes" id="UP000721415">
    <property type="component" value="Unassembled WGS sequence"/>
</dbReference>
<evidence type="ECO:0000313" key="1">
    <source>
        <dbReference type="EMBL" id="MBG9986005.1"/>
    </source>
</evidence>
<protein>
    <recommendedName>
        <fullName evidence="3">YtxH domain-containing protein</fullName>
    </recommendedName>
</protein>
<dbReference type="EMBL" id="JACBXQ010000002">
    <property type="protein sequence ID" value="MBG9986005.1"/>
    <property type="molecule type" value="Genomic_DNA"/>
</dbReference>
<evidence type="ECO:0008006" key="3">
    <source>
        <dbReference type="Google" id="ProtNLM"/>
    </source>
</evidence>
<dbReference type="RefSeq" id="WP_197114928.1">
    <property type="nucleotide sequence ID" value="NZ_JACBXQ010000002.1"/>
</dbReference>
<accession>A0ABS0LPC3</accession>
<evidence type="ECO:0000313" key="2">
    <source>
        <dbReference type="Proteomes" id="UP000721415"/>
    </source>
</evidence>
<comment type="caution">
    <text evidence="1">The sequence shown here is derived from an EMBL/GenBank/DDBJ whole genome shotgun (WGS) entry which is preliminary data.</text>
</comment>
<keyword evidence="2" id="KW-1185">Reference proteome</keyword>
<name>A0ABS0LPC3_9LACT</name>
<sequence>MTKQKKKNHLGQGLITGLVLGVIGGLMNAKRPGYQTRSLLKEKIDVATEDVHDVRFKVDNLSQAVQHLSNEGIHSLNTATEAIEETIRHFKEETSPRLRRVQDKANTLQTHVEEESITLQQLSPSQNEKIDA</sequence>
<proteinExistence type="predicted"/>
<organism evidence="1 2">
    <name type="scientific">Facklamia lactis</name>
    <dbReference type="NCBI Taxonomy" id="2749967"/>
    <lineage>
        <taxon>Bacteria</taxon>
        <taxon>Bacillati</taxon>
        <taxon>Bacillota</taxon>
        <taxon>Bacilli</taxon>
        <taxon>Lactobacillales</taxon>
        <taxon>Aerococcaceae</taxon>
        <taxon>Facklamia</taxon>
    </lineage>
</organism>